<comment type="similarity">
    <text evidence="3">Belongs to the MoxR family.</text>
</comment>
<dbReference type="CDD" id="cd00009">
    <property type="entry name" value="AAA"/>
    <property type="match status" value="1"/>
</dbReference>
<dbReference type="GO" id="GO:0016887">
    <property type="term" value="F:ATP hydrolysis activity"/>
    <property type="evidence" value="ECO:0007669"/>
    <property type="project" value="InterPro"/>
</dbReference>
<dbReference type="InterPro" id="IPR003593">
    <property type="entry name" value="AAA+_ATPase"/>
</dbReference>
<dbReference type="GO" id="GO:0006355">
    <property type="term" value="P:regulation of DNA-templated transcription"/>
    <property type="evidence" value="ECO:0007669"/>
    <property type="project" value="InterPro"/>
</dbReference>
<dbReference type="PIRSF" id="PIRSF002849">
    <property type="entry name" value="AAA_ATPase_chaperone_MoxR_prd"/>
    <property type="match status" value="1"/>
</dbReference>
<evidence type="ECO:0000313" key="6">
    <source>
        <dbReference type="EMBL" id="MXP33200.1"/>
    </source>
</evidence>
<dbReference type="Pfam" id="PF17863">
    <property type="entry name" value="AAA_lid_2"/>
    <property type="match status" value="1"/>
</dbReference>
<dbReference type="OrthoDB" id="9808397at2"/>
<dbReference type="Proteomes" id="UP000446786">
    <property type="component" value="Unassembled WGS sequence"/>
</dbReference>
<evidence type="ECO:0000256" key="3">
    <source>
        <dbReference type="ARBA" id="ARBA00061607"/>
    </source>
</evidence>
<dbReference type="InterPro" id="IPR027417">
    <property type="entry name" value="P-loop_NTPase"/>
</dbReference>
<name>A0A845AJL2_9SPHN</name>
<evidence type="ECO:0000256" key="2">
    <source>
        <dbReference type="ARBA" id="ARBA00022840"/>
    </source>
</evidence>
<dbReference type="PANTHER" id="PTHR42759:SF1">
    <property type="entry name" value="MAGNESIUM-CHELATASE SUBUNIT CHLD"/>
    <property type="match status" value="1"/>
</dbReference>
<keyword evidence="2" id="KW-0067">ATP-binding</keyword>
<dbReference type="Pfam" id="PF07726">
    <property type="entry name" value="AAA_3"/>
    <property type="match status" value="1"/>
</dbReference>
<proteinExistence type="inferred from homology"/>
<accession>A0A845AJL2</accession>
<organism evidence="5 7">
    <name type="scientific">Parerythrobacter jejuensis</name>
    <dbReference type="NCBI Taxonomy" id="795812"/>
    <lineage>
        <taxon>Bacteria</taxon>
        <taxon>Pseudomonadati</taxon>
        <taxon>Pseudomonadota</taxon>
        <taxon>Alphaproteobacteria</taxon>
        <taxon>Sphingomonadales</taxon>
        <taxon>Erythrobacteraceae</taxon>
        <taxon>Parerythrobacter</taxon>
    </lineage>
</organism>
<dbReference type="AlphaFoldDB" id="A0A845AJL2"/>
<dbReference type="FunFam" id="3.40.50.300:FF:000640">
    <property type="entry name" value="MoxR family ATPase"/>
    <property type="match status" value="1"/>
</dbReference>
<comment type="caution">
    <text evidence="5">The sequence shown here is derived from an EMBL/GenBank/DDBJ whole genome shotgun (WGS) entry which is preliminary data.</text>
</comment>
<keyword evidence="1" id="KW-0547">Nucleotide-binding</keyword>
<dbReference type="PROSITE" id="PS50045">
    <property type="entry name" value="SIGMA54_INTERACT_4"/>
    <property type="match status" value="1"/>
</dbReference>
<evidence type="ECO:0000313" key="7">
    <source>
        <dbReference type="Proteomes" id="UP000446786"/>
    </source>
</evidence>
<dbReference type="InterPro" id="IPR050764">
    <property type="entry name" value="CbbQ/NirQ/NorQ/GpvN"/>
</dbReference>
<dbReference type="GO" id="GO:0005524">
    <property type="term" value="F:ATP binding"/>
    <property type="evidence" value="ECO:0007669"/>
    <property type="project" value="UniProtKB-KW"/>
</dbReference>
<evidence type="ECO:0000259" key="4">
    <source>
        <dbReference type="PROSITE" id="PS50045"/>
    </source>
</evidence>
<dbReference type="EMBL" id="WTYE01000001">
    <property type="protein sequence ID" value="MXP33200.1"/>
    <property type="molecule type" value="Genomic_DNA"/>
</dbReference>
<dbReference type="SMART" id="SM00382">
    <property type="entry name" value="AAA"/>
    <property type="match status" value="1"/>
</dbReference>
<dbReference type="InterPro" id="IPR011703">
    <property type="entry name" value="ATPase_AAA-3"/>
</dbReference>
<protein>
    <submittedName>
        <fullName evidence="5">AAA domain-containing protein</fullName>
    </submittedName>
</protein>
<dbReference type="PANTHER" id="PTHR42759">
    <property type="entry name" value="MOXR FAMILY PROTEIN"/>
    <property type="match status" value="1"/>
</dbReference>
<feature type="domain" description="Sigma-54 factor interaction" evidence="4">
    <location>
        <begin position="1"/>
        <end position="152"/>
    </location>
</feature>
<dbReference type="RefSeq" id="WP_160777989.1">
    <property type="nucleotide sequence ID" value="NZ_BAAAZF010000001.1"/>
</dbReference>
<keyword evidence="7" id="KW-1185">Reference proteome</keyword>
<reference evidence="5 7" key="1">
    <citation type="submission" date="2019-12" db="EMBL/GenBank/DDBJ databases">
        <title>Genomic-based taxomic classification of the family Erythrobacteraceae.</title>
        <authorList>
            <person name="Xu L."/>
        </authorList>
    </citation>
    <scope>NUCLEOTIDE SEQUENCE [LARGE SCALE GENOMIC DNA]</scope>
    <source>
        <strain evidence="5 7">JCM 16677</strain>
    </source>
</reference>
<dbReference type="InterPro" id="IPR041628">
    <property type="entry name" value="ChlI/MoxR_AAA_lid"/>
</dbReference>
<dbReference type="EMBL" id="WTYE01000001">
    <property type="protein sequence ID" value="MXP30440.1"/>
    <property type="molecule type" value="Genomic_DNA"/>
</dbReference>
<evidence type="ECO:0000313" key="5">
    <source>
        <dbReference type="EMBL" id="MXP30440.1"/>
    </source>
</evidence>
<sequence>MTQSLEALRQLADAVRAEVGKAIVGQDALVDHLLIALASEGHVLMEGPPGTAKTFLAQCFAKATGLDFGRIQFTPDLLPGDILGSNLFNFQTSTFTMTRGPIFTELLLADEINRTPPKTQAALLEAMQERRVTLDGETHPLPDRFMVVATQNPIENQGVYPLPEAQLDRFLFKLLVPYPDEDEEAKIVSRFSVEQGPTRPESFGIKAVADHAKLTDAVGAVKGVTLAQENVDYVVRLVRATREHADLLTGASPRAAVLLANAARARAALEGRDYVIPDDIKQLSTSVLRHRLTLTAAAEIEGRAVETIVDELVTNTEAPRS</sequence>
<dbReference type="InterPro" id="IPR002078">
    <property type="entry name" value="Sigma_54_int"/>
</dbReference>
<dbReference type="SUPFAM" id="SSF52540">
    <property type="entry name" value="P-loop containing nucleoside triphosphate hydrolases"/>
    <property type="match status" value="1"/>
</dbReference>
<dbReference type="Gene3D" id="1.10.8.80">
    <property type="entry name" value="Magnesium chelatase subunit I, C-Terminal domain"/>
    <property type="match status" value="1"/>
</dbReference>
<evidence type="ECO:0000256" key="1">
    <source>
        <dbReference type="ARBA" id="ARBA00022741"/>
    </source>
</evidence>
<gene>
    <name evidence="5" type="ORF">GRI94_01245</name>
    <name evidence="6" type="ORF">GRI94_15335</name>
</gene>
<dbReference type="Gene3D" id="3.40.50.300">
    <property type="entry name" value="P-loop containing nucleotide triphosphate hydrolases"/>
    <property type="match status" value="1"/>
</dbReference>